<protein>
    <submittedName>
        <fullName evidence="3">Putative enzyme</fullName>
        <ecNumber evidence="3">5.1.-.-</ecNumber>
    </submittedName>
</protein>
<dbReference type="PANTHER" id="PTHR13774:SF32">
    <property type="entry name" value="ANTISENSE-ENHANCING SEQUENCE 1"/>
    <property type="match status" value="1"/>
</dbReference>
<feature type="active site" evidence="2">
    <location>
        <position position="46"/>
    </location>
</feature>
<evidence type="ECO:0000313" key="4">
    <source>
        <dbReference type="Proteomes" id="UP000033187"/>
    </source>
</evidence>
<dbReference type="InterPro" id="IPR003719">
    <property type="entry name" value="Phenazine_PhzF-like"/>
</dbReference>
<accession>A0A0D6JIS5</accession>
<dbReference type="Proteomes" id="UP000033187">
    <property type="component" value="Chromosome 1"/>
</dbReference>
<dbReference type="NCBIfam" id="TIGR00654">
    <property type="entry name" value="PhzF_family"/>
    <property type="match status" value="1"/>
</dbReference>
<name>A0A0D6JIS5_9HYPH</name>
<organism evidence="3 4">
    <name type="scientific">Candidatus Filomicrobium marinum</name>
    <dbReference type="NCBI Taxonomy" id="1608628"/>
    <lineage>
        <taxon>Bacteria</taxon>
        <taxon>Pseudomonadati</taxon>
        <taxon>Pseudomonadota</taxon>
        <taxon>Alphaproteobacteria</taxon>
        <taxon>Hyphomicrobiales</taxon>
        <taxon>Hyphomicrobiaceae</taxon>
        <taxon>Filomicrobium</taxon>
    </lineage>
</organism>
<dbReference type="GO" id="GO:0005737">
    <property type="term" value="C:cytoplasm"/>
    <property type="evidence" value="ECO:0007669"/>
    <property type="project" value="TreeGrafter"/>
</dbReference>
<dbReference type="EC" id="5.1.-.-" evidence="3"/>
<dbReference type="PIRSF" id="PIRSF016184">
    <property type="entry name" value="PhzC_PhzF"/>
    <property type="match status" value="1"/>
</dbReference>
<comment type="similarity">
    <text evidence="1">Belongs to the PhzF family.</text>
</comment>
<dbReference type="OrthoDB" id="9788221at2"/>
<keyword evidence="3" id="KW-0413">Isomerase</keyword>
<dbReference type="Gene3D" id="3.10.310.10">
    <property type="entry name" value="Diaminopimelate Epimerase, Chain A, domain 1"/>
    <property type="match status" value="2"/>
</dbReference>
<sequence>MSLEFHTIDVFTDKRFGGNPLGVVLGADRLDAPTMHAIAREINLSETVFVTAAQNPAHTARVRIFTPGQELQFAGHPTIGTAILLADLKELAGANGCGDAIVTLELPIGTVRVGVRHKAGEATFAEFEAPKLPQDAGVLPPLEKLAAGLGLIPSEIGFENHRPRCFAAGNAFACIPVASLEAMEKAYVNTLHWSAAFEEQGLAGAYLYTRQCVHTTAAFHTRMFAPAAGVPEDPATGSAAICLAGVITAFDGLPDGTHKRVLEQGFEMNRPSRIVMNLVVKGGKLSVVRIGGHAVRVISGQIEV</sequence>
<gene>
    <name evidence="3" type="ORF">YBN1229_v1_3301</name>
</gene>
<dbReference type="RefSeq" id="WP_046478462.1">
    <property type="nucleotide sequence ID" value="NZ_LN829118.1"/>
</dbReference>
<evidence type="ECO:0000256" key="1">
    <source>
        <dbReference type="ARBA" id="ARBA00008270"/>
    </source>
</evidence>
<reference evidence="4" key="1">
    <citation type="submission" date="2015-02" db="EMBL/GenBank/DDBJ databases">
        <authorList>
            <person name="Chooi Y.-H."/>
        </authorList>
    </citation>
    <scope>NUCLEOTIDE SEQUENCE [LARGE SCALE GENOMIC DNA]</scope>
    <source>
        <strain evidence="4">strain Y</strain>
    </source>
</reference>
<dbReference type="Pfam" id="PF02567">
    <property type="entry name" value="PhzC-PhzF"/>
    <property type="match status" value="1"/>
</dbReference>
<dbReference type="EMBL" id="LN829119">
    <property type="protein sequence ID" value="CPR21868.1"/>
    <property type="molecule type" value="Genomic_DNA"/>
</dbReference>
<evidence type="ECO:0000313" key="3">
    <source>
        <dbReference type="EMBL" id="CPR21868.1"/>
    </source>
</evidence>
<dbReference type="KEGG" id="fil:BN1229_v1_2615"/>
<proteinExistence type="inferred from homology"/>
<dbReference type="PANTHER" id="PTHR13774">
    <property type="entry name" value="PHENAZINE BIOSYNTHESIS PROTEIN"/>
    <property type="match status" value="1"/>
</dbReference>
<keyword evidence="4" id="KW-1185">Reference proteome</keyword>
<dbReference type="GO" id="GO:0016853">
    <property type="term" value="F:isomerase activity"/>
    <property type="evidence" value="ECO:0007669"/>
    <property type="project" value="UniProtKB-KW"/>
</dbReference>
<evidence type="ECO:0000256" key="2">
    <source>
        <dbReference type="PIRSR" id="PIRSR016184-1"/>
    </source>
</evidence>
<dbReference type="KEGG" id="fiy:BN1229_v1_3301"/>
<dbReference type="AlphaFoldDB" id="A0A0D6JIS5"/>
<dbReference type="SUPFAM" id="SSF54506">
    <property type="entry name" value="Diaminopimelate epimerase-like"/>
    <property type="match status" value="1"/>
</dbReference>